<evidence type="ECO:0000256" key="2">
    <source>
        <dbReference type="ARBA" id="ARBA00007241"/>
    </source>
</evidence>
<feature type="transmembrane region" description="Helical" evidence="18">
    <location>
        <begin position="388"/>
        <end position="407"/>
    </location>
</feature>
<evidence type="ECO:0000313" key="21">
    <source>
        <dbReference type="Proteomes" id="UP001163739"/>
    </source>
</evidence>
<evidence type="ECO:0000256" key="12">
    <source>
        <dbReference type="ARBA" id="ARBA00023027"/>
    </source>
</evidence>
<keyword evidence="8 18" id="KW-0201">Cytochrome c-type biogenesis</keyword>
<evidence type="ECO:0000256" key="11">
    <source>
        <dbReference type="ARBA" id="ARBA00023002"/>
    </source>
</evidence>
<evidence type="ECO:0000256" key="7">
    <source>
        <dbReference type="ARBA" id="ARBA00022729"/>
    </source>
</evidence>
<evidence type="ECO:0000256" key="4">
    <source>
        <dbReference type="ARBA" id="ARBA00022475"/>
    </source>
</evidence>
<keyword evidence="15 18" id="KW-0676">Redox-active center</keyword>
<comment type="subcellular location">
    <subcellularLocation>
        <location evidence="1 18">Cell inner membrane</location>
        <topology evidence="1 18">Multi-pass membrane protein</topology>
    </subcellularLocation>
</comment>
<organism evidence="20 21">
    <name type="scientific">Alkalimarinus alittae</name>
    <dbReference type="NCBI Taxonomy" id="2961619"/>
    <lineage>
        <taxon>Bacteria</taxon>
        <taxon>Pseudomonadati</taxon>
        <taxon>Pseudomonadota</taxon>
        <taxon>Gammaproteobacteria</taxon>
        <taxon>Alteromonadales</taxon>
        <taxon>Alteromonadaceae</taxon>
        <taxon>Alkalimarinus</taxon>
    </lineage>
</organism>
<feature type="transmembrane region" description="Helical" evidence="18">
    <location>
        <begin position="195"/>
        <end position="220"/>
    </location>
</feature>
<dbReference type="Pfam" id="PF11412">
    <property type="entry name" value="DsbD_N"/>
    <property type="match status" value="1"/>
</dbReference>
<dbReference type="PROSITE" id="PS51352">
    <property type="entry name" value="THIOREDOXIN_2"/>
    <property type="match status" value="1"/>
</dbReference>
<keyword evidence="6 18" id="KW-0812">Transmembrane</keyword>
<comment type="caution">
    <text evidence="18">Lacks conserved residue(s) required for the propagation of feature annotation.</text>
</comment>
<dbReference type="CDD" id="cd02953">
    <property type="entry name" value="DsbDgamma"/>
    <property type="match status" value="1"/>
</dbReference>
<keyword evidence="5 18" id="KW-0997">Cell inner membrane</keyword>
<dbReference type="EC" id="1.8.1.8" evidence="18"/>
<dbReference type="GO" id="GO:0047134">
    <property type="term" value="F:protein-disulfide reductase [NAD(P)H] activity"/>
    <property type="evidence" value="ECO:0007669"/>
    <property type="project" value="UniProtKB-EC"/>
</dbReference>
<gene>
    <name evidence="18 20" type="primary">dsbD</name>
    <name evidence="20" type="ORF">NKI27_11135</name>
</gene>
<feature type="transmembrane region" description="Helical" evidence="18">
    <location>
        <begin position="240"/>
        <end position="262"/>
    </location>
</feature>
<dbReference type="EMBL" id="CP100390">
    <property type="protein sequence ID" value="UZE94640.1"/>
    <property type="molecule type" value="Genomic_DNA"/>
</dbReference>
<dbReference type="Pfam" id="PF13899">
    <property type="entry name" value="Thioredoxin_7"/>
    <property type="match status" value="1"/>
</dbReference>
<keyword evidence="4 18" id="KW-1003">Cell membrane</keyword>
<keyword evidence="21" id="KW-1185">Reference proteome</keyword>
<feature type="transmembrane region" description="Helical" evidence="18">
    <location>
        <begin position="353"/>
        <end position="376"/>
    </location>
</feature>
<dbReference type="InterPro" id="IPR013766">
    <property type="entry name" value="Thioredoxin_domain"/>
</dbReference>
<dbReference type="InterPro" id="IPR003834">
    <property type="entry name" value="Cyt_c_assmbl_TM_dom"/>
</dbReference>
<dbReference type="PANTHER" id="PTHR32234:SF0">
    <property type="entry name" value="THIOL:DISULFIDE INTERCHANGE PROTEIN DSBD"/>
    <property type="match status" value="1"/>
</dbReference>
<accession>A0ABY6MXT8</accession>
<evidence type="ECO:0000256" key="15">
    <source>
        <dbReference type="ARBA" id="ARBA00023284"/>
    </source>
</evidence>
<dbReference type="InterPro" id="IPR028250">
    <property type="entry name" value="DsbDN"/>
</dbReference>
<evidence type="ECO:0000256" key="3">
    <source>
        <dbReference type="ARBA" id="ARBA00022448"/>
    </source>
</evidence>
<reference evidence="20" key="1">
    <citation type="submission" date="2022-06" db="EMBL/GenBank/DDBJ databases">
        <title>Alkalimarinus sp. nov., isolated from gut of a Alitta virens.</title>
        <authorList>
            <person name="Yang A.I."/>
            <person name="Shin N.-R."/>
        </authorList>
    </citation>
    <scope>NUCLEOTIDE SEQUENCE</scope>
    <source>
        <strain evidence="20">A2M4</strain>
    </source>
</reference>
<feature type="disulfide bond" description="Redox-active" evidence="18">
    <location>
        <begin position="528"/>
        <end position="531"/>
    </location>
</feature>
<keyword evidence="11 18" id="KW-0560">Oxidoreductase</keyword>
<comment type="catalytic activity">
    <reaction evidence="17 18">
        <text>[protein]-dithiol + NADP(+) = [protein]-disulfide + NADPH + H(+)</text>
        <dbReference type="Rhea" id="RHEA:18753"/>
        <dbReference type="Rhea" id="RHEA-COMP:10593"/>
        <dbReference type="Rhea" id="RHEA-COMP:10594"/>
        <dbReference type="ChEBI" id="CHEBI:15378"/>
        <dbReference type="ChEBI" id="CHEBI:29950"/>
        <dbReference type="ChEBI" id="CHEBI:50058"/>
        <dbReference type="ChEBI" id="CHEBI:57783"/>
        <dbReference type="ChEBI" id="CHEBI:58349"/>
        <dbReference type="EC" id="1.8.1.8"/>
    </reaction>
</comment>
<evidence type="ECO:0000256" key="1">
    <source>
        <dbReference type="ARBA" id="ARBA00004429"/>
    </source>
</evidence>
<sequence length="619" mass="67015" precursor="true">MYRFISLLTVILLFSSASSYASFGSSTSGFANGLFTDSEFLPVDDAFRFRSRVEGNNIILLWDIEEGYYLYKERFKFEIDALVGTLGTPVYSLVGEKKDDPYFGEVTVFHKDIMVQIPVTLNNLQEASIDVSYQGCADAGLCYPPQTKTALFIKNTNTSSSALTKQAANNNQSLAADYDSANGIFSFIQTASLPAIIGIFFLLGLGLTFTPCVFPMIPIISSIIAGQKNPTTLKSFNLSFAYVLGMSLTYAAAGVITGLLGASANIQAYLQAPAVLITFSIVFVLLALSMFGFYELQLPERLRDRLNNKSQNIRGGQSLSVFFIGALSALIVSPCVSAPLAGALLYISTTADATLGGLSLFALGLGMGVPLIAVGVGGGKFLPKAGHWMNAVKAVFGIMLIAVAIWLLERLLPSTVTLLLWSLLVGLSGAQMGAFEAAKFGWERLGKGLGLFLVLYATTLFIGALTGASDPLNPLEKLISSNAERSTSTTFETAAFERVYNLDQFNTLTEQSIAVGKPILLDFYADWCISCKVMEREVFSKPLPAELMSNFTLVQADVTENDVDNQLFLDEFGLFGPPSILFFDSNGNELINLRVMGELDEEQFINKLNDVLSQLNIAT</sequence>
<feature type="transmembrane region" description="Helical" evidence="18">
    <location>
        <begin position="449"/>
        <end position="468"/>
    </location>
</feature>
<feature type="disulfide bond" description="Redox-active" evidence="18">
    <location>
        <begin position="136"/>
        <end position="142"/>
    </location>
</feature>
<keyword evidence="10 18" id="KW-1133">Transmembrane helix</keyword>
<dbReference type="Gene3D" id="3.40.30.10">
    <property type="entry name" value="Glutaredoxin"/>
    <property type="match status" value="1"/>
</dbReference>
<dbReference type="RefSeq" id="WP_265046133.1">
    <property type="nucleotide sequence ID" value="NZ_CP100390.1"/>
</dbReference>
<evidence type="ECO:0000256" key="9">
    <source>
        <dbReference type="ARBA" id="ARBA00022982"/>
    </source>
</evidence>
<proteinExistence type="inferred from homology"/>
<evidence type="ECO:0000256" key="18">
    <source>
        <dbReference type="HAMAP-Rule" id="MF_00399"/>
    </source>
</evidence>
<feature type="signal peptide" evidence="18">
    <location>
        <begin position="1"/>
        <end position="21"/>
    </location>
</feature>
<dbReference type="InterPro" id="IPR036929">
    <property type="entry name" value="DsbDN_sf"/>
</dbReference>
<evidence type="ECO:0000256" key="8">
    <source>
        <dbReference type="ARBA" id="ARBA00022748"/>
    </source>
</evidence>
<feature type="domain" description="Thioredoxin" evidence="19">
    <location>
        <begin position="480"/>
        <end position="613"/>
    </location>
</feature>
<keyword evidence="3 18" id="KW-0813">Transport</keyword>
<feature type="transmembrane region" description="Helical" evidence="18">
    <location>
        <begin position="319"/>
        <end position="347"/>
    </location>
</feature>
<comment type="function">
    <text evidence="18">Required to facilitate the formation of correct disulfide bonds in some periplasmic proteins and for the assembly of the periplasmic c-type cytochromes. Acts by transferring electrons from cytoplasmic thioredoxin to the periplasm. This transfer involves a cascade of disulfide bond formation and reduction steps.</text>
</comment>
<protein>
    <recommendedName>
        <fullName evidence="18">Thiol:disulfide interchange protein DsbD</fullName>
        <ecNumber evidence="18">1.8.1.8</ecNumber>
    </recommendedName>
    <alternativeName>
        <fullName evidence="18">Protein-disulfide reductase</fullName>
        <shortName evidence="18">Disulfide reductase</shortName>
    </alternativeName>
</protein>
<dbReference type="HAMAP" id="MF_00399">
    <property type="entry name" value="DbsD"/>
    <property type="match status" value="1"/>
</dbReference>
<dbReference type="PANTHER" id="PTHR32234">
    <property type="entry name" value="THIOL:DISULFIDE INTERCHANGE PROTEIN DSBD"/>
    <property type="match status" value="1"/>
</dbReference>
<evidence type="ECO:0000256" key="6">
    <source>
        <dbReference type="ARBA" id="ARBA00022692"/>
    </source>
</evidence>
<comment type="catalytic activity">
    <reaction evidence="16 18">
        <text>[protein]-dithiol + NAD(+) = [protein]-disulfide + NADH + H(+)</text>
        <dbReference type="Rhea" id="RHEA:18749"/>
        <dbReference type="Rhea" id="RHEA-COMP:10593"/>
        <dbReference type="Rhea" id="RHEA-COMP:10594"/>
        <dbReference type="ChEBI" id="CHEBI:15378"/>
        <dbReference type="ChEBI" id="CHEBI:29950"/>
        <dbReference type="ChEBI" id="CHEBI:50058"/>
        <dbReference type="ChEBI" id="CHEBI:57540"/>
        <dbReference type="ChEBI" id="CHEBI:57945"/>
        <dbReference type="EC" id="1.8.1.8"/>
    </reaction>
</comment>
<feature type="transmembrane region" description="Helical" evidence="18">
    <location>
        <begin position="274"/>
        <end position="298"/>
    </location>
</feature>
<keyword evidence="12 18" id="KW-0520">NAD</keyword>
<comment type="similarity">
    <text evidence="2 18">Belongs to the thioredoxin family. DsbD subfamily.</text>
</comment>
<dbReference type="SUPFAM" id="SSF74863">
    <property type="entry name" value="Thiol:disulfide interchange protein DsbD, N-terminal domain (DsbD-alpha)"/>
    <property type="match status" value="1"/>
</dbReference>
<evidence type="ECO:0000313" key="20">
    <source>
        <dbReference type="EMBL" id="UZE94640.1"/>
    </source>
</evidence>
<evidence type="ECO:0000256" key="5">
    <source>
        <dbReference type="ARBA" id="ARBA00022519"/>
    </source>
</evidence>
<dbReference type="InterPro" id="IPR022910">
    <property type="entry name" value="Thiol_diS_interchange_DbsD"/>
</dbReference>
<keyword evidence="7 18" id="KW-0732">Signal</keyword>
<keyword evidence="13 18" id="KW-0472">Membrane</keyword>
<dbReference type="NCBIfam" id="NF001419">
    <property type="entry name" value="PRK00293.1"/>
    <property type="match status" value="1"/>
</dbReference>
<keyword evidence="14 18" id="KW-1015">Disulfide bond</keyword>
<dbReference type="SUPFAM" id="SSF52833">
    <property type="entry name" value="Thioredoxin-like"/>
    <property type="match status" value="1"/>
</dbReference>
<evidence type="ECO:0000256" key="16">
    <source>
        <dbReference type="ARBA" id="ARBA00047388"/>
    </source>
</evidence>
<evidence type="ECO:0000256" key="13">
    <source>
        <dbReference type="ARBA" id="ARBA00023136"/>
    </source>
</evidence>
<feature type="chain" id="PRO_5044900477" description="Thiol:disulfide interchange protein DsbD" evidence="18">
    <location>
        <begin position="22"/>
        <end position="619"/>
    </location>
</feature>
<dbReference type="Pfam" id="PF02683">
    <property type="entry name" value="DsbD_TM"/>
    <property type="match status" value="1"/>
</dbReference>
<dbReference type="InterPro" id="IPR035671">
    <property type="entry name" value="DsbD_gamma"/>
</dbReference>
<feature type="transmembrane region" description="Helical" evidence="18">
    <location>
        <begin position="419"/>
        <end position="437"/>
    </location>
</feature>
<evidence type="ECO:0000256" key="10">
    <source>
        <dbReference type="ARBA" id="ARBA00022989"/>
    </source>
</evidence>
<evidence type="ECO:0000259" key="19">
    <source>
        <dbReference type="PROSITE" id="PS51352"/>
    </source>
</evidence>
<dbReference type="Proteomes" id="UP001163739">
    <property type="component" value="Chromosome"/>
</dbReference>
<evidence type="ECO:0000256" key="17">
    <source>
        <dbReference type="ARBA" id="ARBA00047804"/>
    </source>
</evidence>
<name>A0ABY6MXT8_9ALTE</name>
<evidence type="ECO:0000256" key="14">
    <source>
        <dbReference type="ARBA" id="ARBA00023157"/>
    </source>
</evidence>
<keyword evidence="9 18" id="KW-0249">Electron transport</keyword>
<dbReference type="Gene3D" id="2.60.40.1250">
    <property type="entry name" value="Thiol:disulfide interchange protein DsbD, N-terminal domain"/>
    <property type="match status" value="1"/>
</dbReference>
<dbReference type="InterPro" id="IPR036249">
    <property type="entry name" value="Thioredoxin-like_sf"/>
</dbReference>